<proteinExistence type="predicted"/>
<dbReference type="GO" id="GO:0003677">
    <property type="term" value="F:DNA binding"/>
    <property type="evidence" value="ECO:0007669"/>
    <property type="project" value="UniProtKB-KW"/>
</dbReference>
<dbReference type="Pfam" id="PF09339">
    <property type="entry name" value="HTH_IclR"/>
    <property type="match status" value="1"/>
</dbReference>
<comment type="caution">
    <text evidence="6">The sequence shown here is derived from an EMBL/GenBank/DDBJ whole genome shotgun (WGS) entry which is preliminary data.</text>
</comment>
<dbReference type="InterPro" id="IPR036388">
    <property type="entry name" value="WH-like_DNA-bd_sf"/>
</dbReference>
<gene>
    <name evidence="6" type="ORF">PSU4_26690</name>
</gene>
<feature type="domain" description="IclR-ED" evidence="5">
    <location>
        <begin position="78"/>
        <end position="263"/>
    </location>
</feature>
<sequence length="266" mass="29000">MSRMSGQHAGGYRERNSTADRALDILAMFNDEQAVVTGALVADRLGVARSTAYRYLQSLVSSHFLEEAPGGGFQLGLRILELARLARRTLGLSEIASPILDELAQDVGETTLLTRRTGDLVVCLDKAESHRNRVRISYERGTVLPLNAGASATVLLAWNDPDEVRQILLRTDLTRFTDATLTDVEELVERLQRIRTDGYAVARSEVDQDVMGIAAPIWGAREGEVVAAVSVVGLASRIPPRTERAIVAKVRLAAARISERVTIVQG</sequence>
<evidence type="ECO:0000256" key="1">
    <source>
        <dbReference type="ARBA" id="ARBA00023015"/>
    </source>
</evidence>
<evidence type="ECO:0000259" key="5">
    <source>
        <dbReference type="PROSITE" id="PS51078"/>
    </source>
</evidence>
<dbReference type="SMART" id="SM00346">
    <property type="entry name" value="HTH_ICLR"/>
    <property type="match status" value="1"/>
</dbReference>
<evidence type="ECO:0000256" key="2">
    <source>
        <dbReference type="ARBA" id="ARBA00023125"/>
    </source>
</evidence>
<dbReference type="EMBL" id="BJVJ01000023">
    <property type="protein sequence ID" value="GEL23715.1"/>
    <property type="molecule type" value="Genomic_DNA"/>
</dbReference>
<feature type="domain" description="HTH iclR-type" evidence="4">
    <location>
        <begin position="16"/>
        <end position="77"/>
    </location>
</feature>
<dbReference type="Pfam" id="PF01614">
    <property type="entry name" value="IclR_C"/>
    <property type="match status" value="1"/>
</dbReference>
<evidence type="ECO:0000313" key="7">
    <source>
        <dbReference type="Proteomes" id="UP000321685"/>
    </source>
</evidence>
<dbReference type="Proteomes" id="UP000321685">
    <property type="component" value="Unassembled WGS sequence"/>
</dbReference>
<organism evidence="6 7">
    <name type="scientific">Pseudonocardia sulfidoxydans NBRC 16205</name>
    <dbReference type="NCBI Taxonomy" id="1223511"/>
    <lineage>
        <taxon>Bacteria</taxon>
        <taxon>Bacillati</taxon>
        <taxon>Actinomycetota</taxon>
        <taxon>Actinomycetes</taxon>
        <taxon>Pseudonocardiales</taxon>
        <taxon>Pseudonocardiaceae</taxon>
        <taxon>Pseudonocardia</taxon>
    </lineage>
</organism>
<dbReference type="SUPFAM" id="SSF55781">
    <property type="entry name" value="GAF domain-like"/>
    <property type="match status" value="1"/>
</dbReference>
<evidence type="ECO:0000259" key="4">
    <source>
        <dbReference type="PROSITE" id="PS51077"/>
    </source>
</evidence>
<reference evidence="6 7" key="1">
    <citation type="submission" date="2019-07" db="EMBL/GenBank/DDBJ databases">
        <title>Whole genome shotgun sequence of Pseudonocardia sulfidoxydans NBRC 16205.</title>
        <authorList>
            <person name="Hosoyama A."/>
            <person name="Uohara A."/>
            <person name="Ohji S."/>
            <person name="Ichikawa N."/>
        </authorList>
    </citation>
    <scope>NUCLEOTIDE SEQUENCE [LARGE SCALE GENOMIC DNA]</scope>
    <source>
        <strain evidence="6 7">NBRC 16205</strain>
    </source>
</reference>
<dbReference type="SUPFAM" id="SSF46785">
    <property type="entry name" value="Winged helix' DNA-binding domain"/>
    <property type="match status" value="1"/>
</dbReference>
<keyword evidence="1" id="KW-0805">Transcription regulation</keyword>
<dbReference type="Gene3D" id="1.10.10.10">
    <property type="entry name" value="Winged helix-like DNA-binding domain superfamily/Winged helix DNA-binding domain"/>
    <property type="match status" value="1"/>
</dbReference>
<keyword evidence="7" id="KW-1185">Reference proteome</keyword>
<dbReference type="PANTHER" id="PTHR30136:SF24">
    <property type="entry name" value="HTH-TYPE TRANSCRIPTIONAL REPRESSOR ALLR"/>
    <property type="match status" value="1"/>
</dbReference>
<evidence type="ECO:0000256" key="3">
    <source>
        <dbReference type="ARBA" id="ARBA00023163"/>
    </source>
</evidence>
<dbReference type="InterPro" id="IPR036390">
    <property type="entry name" value="WH_DNA-bd_sf"/>
</dbReference>
<dbReference type="GO" id="GO:0003700">
    <property type="term" value="F:DNA-binding transcription factor activity"/>
    <property type="evidence" value="ECO:0007669"/>
    <property type="project" value="TreeGrafter"/>
</dbReference>
<dbReference type="PANTHER" id="PTHR30136">
    <property type="entry name" value="HELIX-TURN-HELIX TRANSCRIPTIONAL REGULATOR, ICLR FAMILY"/>
    <property type="match status" value="1"/>
</dbReference>
<keyword evidence="3" id="KW-0804">Transcription</keyword>
<name>A0A511DG02_9PSEU</name>
<dbReference type="AlphaFoldDB" id="A0A511DG02"/>
<dbReference type="PROSITE" id="PS51077">
    <property type="entry name" value="HTH_ICLR"/>
    <property type="match status" value="1"/>
</dbReference>
<protein>
    <submittedName>
        <fullName evidence="6">IclR family transcriptional regulator</fullName>
    </submittedName>
</protein>
<dbReference type="GO" id="GO:0045892">
    <property type="term" value="P:negative regulation of DNA-templated transcription"/>
    <property type="evidence" value="ECO:0007669"/>
    <property type="project" value="TreeGrafter"/>
</dbReference>
<dbReference type="InterPro" id="IPR005471">
    <property type="entry name" value="Tscrpt_reg_IclR_N"/>
</dbReference>
<dbReference type="Gene3D" id="3.30.450.40">
    <property type="match status" value="1"/>
</dbReference>
<dbReference type="InterPro" id="IPR029016">
    <property type="entry name" value="GAF-like_dom_sf"/>
</dbReference>
<evidence type="ECO:0000313" key="6">
    <source>
        <dbReference type="EMBL" id="GEL23715.1"/>
    </source>
</evidence>
<accession>A0A511DG02</accession>
<dbReference type="InterPro" id="IPR014757">
    <property type="entry name" value="Tscrpt_reg_IclR_C"/>
</dbReference>
<keyword evidence="2" id="KW-0238">DNA-binding</keyword>
<dbReference type="InterPro" id="IPR050707">
    <property type="entry name" value="HTH_MetabolicPath_Reg"/>
</dbReference>
<dbReference type="PROSITE" id="PS51078">
    <property type="entry name" value="ICLR_ED"/>
    <property type="match status" value="1"/>
</dbReference>